<dbReference type="Proteomes" id="UP001458415">
    <property type="component" value="Unassembled WGS sequence"/>
</dbReference>
<feature type="domain" description="SnoaL-like" evidence="1">
    <location>
        <begin position="9"/>
        <end position="122"/>
    </location>
</feature>
<dbReference type="Gene3D" id="3.10.450.50">
    <property type="match status" value="1"/>
</dbReference>
<sequence>MSGAPISAAEAAEVLNRYARAVDERDLDTLAALVTDDVLMTRVDGVRQGREGFLDVYREFGGQDMEGSQHSVTNVLVAEEHDETVVRAYFTALMFDRAGTRMVVGRYRDSLVRADTGLLICHKRISVDRVVPLPASDTAWGGSGSRDGDRPGVVVTGAGRGIGAAIAHHFAAAGHPVAGIDRDADGLRATIESLPGEGHRAVVGDVGDESVVA</sequence>
<dbReference type="Pfam" id="PF13577">
    <property type="entry name" value="SnoaL_4"/>
    <property type="match status" value="1"/>
</dbReference>
<name>A0ABV1VV40_9ACTN</name>
<dbReference type="InterPro" id="IPR032710">
    <property type="entry name" value="NTF2-like_dom_sf"/>
</dbReference>
<feature type="non-terminal residue" evidence="2">
    <location>
        <position position="213"/>
    </location>
</feature>
<evidence type="ECO:0000313" key="2">
    <source>
        <dbReference type="EMBL" id="MER6975805.1"/>
    </source>
</evidence>
<organism evidence="2 3">
    <name type="scientific">Streptomyces carpinensis</name>
    <dbReference type="NCBI Taxonomy" id="66369"/>
    <lineage>
        <taxon>Bacteria</taxon>
        <taxon>Bacillati</taxon>
        <taxon>Actinomycetota</taxon>
        <taxon>Actinomycetes</taxon>
        <taxon>Kitasatosporales</taxon>
        <taxon>Streptomycetaceae</taxon>
        <taxon>Streptomyces</taxon>
    </lineage>
</organism>
<dbReference type="InterPro" id="IPR037401">
    <property type="entry name" value="SnoaL-like"/>
</dbReference>
<dbReference type="InterPro" id="IPR002347">
    <property type="entry name" value="SDR_fam"/>
</dbReference>
<evidence type="ECO:0000259" key="1">
    <source>
        <dbReference type="Pfam" id="PF13577"/>
    </source>
</evidence>
<dbReference type="EMBL" id="JBEPCU010000011">
    <property type="protein sequence ID" value="MER6975805.1"/>
    <property type="molecule type" value="Genomic_DNA"/>
</dbReference>
<evidence type="ECO:0000313" key="3">
    <source>
        <dbReference type="Proteomes" id="UP001458415"/>
    </source>
</evidence>
<dbReference type="CDD" id="cd00531">
    <property type="entry name" value="NTF2_like"/>
    <property type="match status" value="1"/>
</dbReference>
<comment type="caution">
    <text evidence="2">The sequence shown here is derived from an EMBL/GenBank/DDBJ whole genome shotgun (WGS) entry which is preliminary data.</text>
</comment>
<proteinExistence type="predicted"/>
<protein>
    <submittedName>
        <fullName evidence="2">SDR family NAD(P)-dependent oxidoreductase</fullName>
    </submittedName>
</protein>
<dbReference type="SUPFAM" id="SSF51735">
    <property type="entry name" value="NAD(P)-binding Rossmann-fold domains"/>
    <property type="match status" value="1"/>
</dbReference>
<accession>A0ABV1VV40</accession>
<keyword evidence="3" id="KW-1185">Reference proteome</keyword>
<dbReference type="SUPFAM" id="SSF54427">
    <property type="entry name" value="NTF2-like"/>
    <property type="match status" value="1"/>
</dbReference>
<gene>
    <name evidence="2" type="ORF">ABT317_01740</name>
</gene>
<dbReference type="Gene3D" id="3.40.50.720">
    <property type="entry name" value="NAD(P)-binding Rossmann-like Domain"/>
    <property type="match status" value="1"/>
</dbReference>
<dbReference type="Pfam" id="PF00106">
    <property type="entry name" value="adh_short"/>
    <property type="match status" value="1"/>
</dbReference>
<dbReference type="InterPro" id="IPR036291">
    <property type="entry name" value="NAD(P)-bd_dom_sf"/>
</dbReference>
<reference evidence="2 3" key="1">
    <citation type="submission" date="2024-06" db="EMBL/GenBank/DDBJ databases">
        <title>The Natural Products Discovery Center: Release of the First 8490 Sequenced Strains for Exploring Actinobacteria Biosynthetic Diversity.</title>
        <authorList>
            <person name="Kalkreuter E."/>
            <person name="Kautsar S.A."/>
            <person name="Yang D."/>
            <person name="Bader C.D."/>
            <person name="Teijaro C.N."/>
            <person name="Fluegel L."/>
            <person name="Davis C.M."/>
            <person name="Simpson J.R."/>
            <person name="Lauterbach L."/>
            <person name="Steele A.D."/>
            <person name="Gui C."/>
            <person name="Meng S."/>
            <person name="Li G."/>
            <person name="Viehrig K."/>
            <person name="Ye F."/>
            <person name="Su P."/>
            <person name="Kiefer A.F."/>
            <person name="Nichols A."/>
            <person name="Cepeda A.J."/>
            <person name="Yan W."/>
            <person name="Fan B."/>
            <person name="Jiang Y."/>
            <person name="Adhikari A."/>
            <person name="Zheng C.-J."/>
            <person name="Schuster L."/>
            <person name="Cowan T.M."/>
            <person name="Smanski M.J."/>
            <person name="Chevrette M.G."/>
            <person name="De Carvalho L.P.S."/>
            <person name="Shen B."/>
        </authorList>
    </citation>
    <scope>NUCLEOTIDE SEQUENCE [LARGE SCALE GENOMIC DNA]</scope>
    <source>
        <strain evidence="2 3">NPDC000634</strain>
    </source>
</reference>